<reference evidence="3 4" key="1">
    <citation type="submission" date="2024-04" db="EMBL/GenBank/DDBJ databases">
        <title>Defined microbial consortia suppress multidrug-resistant proinflammatory Enterobacteriaceae via ecological control.</title>
        <authorList>
            <person name="Furuichi M."/>
            <person name="Kawaguchi T."/>
            <person name="Pust M."/>
            <person name="Yasuma K."/>
            <person name="Plichta D."/>
            <person name="Hasegawa N."/>
            <person name="Ohya T."/>
            <person name="Bhattarai S."/>
            <person name="Sasajima S."/>
            <person name="Aoto Y."/>
            <person name="Tuganbaev T."/>
            <person name="Yaginuma M."/>
            <person name="Ueda M."/>
            <person name="Okahashi N."/>
            <person name="Amafuji K."/>
            <person name="Kiridooshi Y."/>
            <person name="Sugita K."/>
            <person name="Strazar M."/>
            <person name="Skelly A."/>
            <person name="Suda W."/>
            <person name="Hattori M."/>
            <person name="Nakamoto N."/>
            <person name="Caballero S."/>
            <person name="Norman J."/>
            <person name="Olle B."/>
            <person name="Tanoue T."/>
            <person name="Arita M."/>
            <person name="Bucci V."/>
            <person name="Atarashi K."/>
            <person name="Xavier R."/>
            <person name="Honda K."/>
        </authorList>
    </citation>
    <scope>NUCLEOTIDE SEQUENCE [LARGE SCALE GENOMIC DNA]</scope>
    <source>
        <strain evidence="4">k34-0107-D12</strain>
    </source>
</reference>
<evidence type="ECO:0000313" key="3">
    <source>
        <dbReference type="EMBL" id="GAA6497777.1"/>
    </source>
</evidence>
<dbReference type="RefSeq" id="WP_256129535.1">
    <property type="nucleotide sequence ID" value="NZ_BAABZQ010000001.1"/>
</dbReference>
<dbReference type="Pfam" id="PF13477">
    <property type="entry name" value="Glyco_trans_4_2"/>
    <property type="match status" value="1"/>
</dbReference>
<protein>
    <submittedName>
        <fullName evidence="3">Glycosyltransferase family 4 protein</fullName>
    </submittedName>
</protein>
<name>A0ABQ0BMM6_9FIRM</name>
<gene>
    <name evidence="3" type="ORF">K340107D12_05930</name>
</gene>
<comment type="caution">
    <text evidence="3">The sequence shown here is derived from an EMBL/GenBank/DDBJ whole genome shotgun (WGS) entry which is preliminary data.</text>
</comment>
<dbReference type="PANTHER" id="PTHR12526:SF630">
    <property type="entry name" value="GLYCOSYLTRANSFERASE"/>
    <property type="match status" value="1"/>
</dbReference>
<dbReference type="Gene3D" id="3.40.50.2000">
    <property type="entry name" value="Glycogen Phosphorylase B"/>
    <property type="match status" value="2"/>
</dbReference>
<evidence type="ECO:0000259" key="1">
    <source>
        <dbReference type="Pfam" id="PF00534"/>
    </source>
</evidence>
<feature type="domain" description="Glycosyl transferase family 1" evidence="1">
    <location>
        <begin position="191"/>
        <end position="339"/>
    </location>
</feature>
<dbReference type="SUPFAM" id="SSF53756">
    <property type="entry name" value="UDP-Glycosyltransferase/glycogen phosphorylase"/>
    <property type="match status" value="1"/>
</dbReference>
<dbReference type="InterPro" id="IPR001296">
    <property type="entry name" value="Glyco_trans_1"/>
</dbReference>
<dbReference type="CDD" id="cd03808">
    <property type="entry name" value="GT4_CapM-like"/>
    <property type="match status" value="1"/>
</dbReference>
<organism evidence="3 4">
    <name type="scientific">Blautia parvula</name>
    <dbReference type="NCBI Taxonomy" id="2877527"/>
    <lineage>
        <taxon>Bacteria</taxon>
        <taxon>Bacillati</taxon>
        <taxon>Bacillota</taxon>
        <taxon>Clostridia</taxon>
        <taxon>Lachnospirales</taxon>
        <taxon>Lachnospiraceae</taxon>
        <taxon>Blautia</taxon>
    </lineage>
</organism>
<evidence type="ECO:0000313" key="4">
    <source>
        <dbReference type="Proteomes" id="UP001600941"/>
    </source>
</evidence>
<feature type="domain" description="Glycosyltransferase subfamily 4-like N-terminal" evidence="2">
    <location>
        <begin position="4"/>
        <end position="148"/>
    </location>
</feature>
<proteinExistence type="predicted"/>
<dbReference type="Proteomes" id="UP001600941">
    <property type="component" value="Unassembled WGS sequence"/>
</dbReference>
<dbReference type="PANTHER" id="PTHR12526">
    <property type="entry name" value="GLYCOSYLTRANSFERASE"/>
    <property type="match status" value="1"/>
</dbReference>
<dbReference type="Pfam" id="PF00534">
    <property type="entry name" value="Glycos_transf_1"/>
    <property type="match status" value="1"/>
</dbReference>
<sequence>MGKKILILANHFITIYAFRKEVIQCMVEEGNEVYISTPADEQNKYFEDMGCKIIETPMDRRGTNPLKDMKLVSEYKKIMKQVHPDIIFSYTVKPNIYGTMASNSLKLKQVCNITGTGATFLKESVLSKIVRMLYKASVKKCYKVFFQNTGDRQYFVDHGMVGKNIDRIPGSGVNLDQHTFTEMPSDDVVNFMFIGRVMGVKGVDQYLDCAKAIHEKYPNTCFYIAGWNEEEEYKKIVAEYEKAGAVKYIGFRKDIDSWIRKCHCTILPSLGGEGVPNVLLESAATGRVCIASRINGSSDVIEDGVTGYLYETGNSKSLIEKVEKFLTLNFEEKKAMGIAGHDKVEKEFNREIVIKKYMDEVETA</sequence>
<dbReference type="InterPro" id="IPR028098">
    <property type="entry name" value="Glyco_trans_4-like_N"/>
</dbReference>
<keyword evidence="4" id="KW-1185">Reference proteome</keyword>
<dbReference type="EMBL" id="BAABZQ010000001">
    <property type="protein sequence ID" value="GAA6497777.1"/>
    <property type="molecule type" value="Genomic_DNA"/>
</dbReference>
<evidence type="ECO:0000259" key="2">
    <source>
        <dbReference type="Pfam" id="PF13477"/>
    </source>
</evidence>
<accession>A0ABQ0BMM6</accession>